<accession>A0A9R0I0W5</accession>
<dbReference type="GeneID" id="110780554"/>
<gene>
    <name evidence="2" type="primary">LOC110780554</name>
</gene>
<keyword evidence="1" id="KW-1185">Reference proteome</keyword>
<dbReference type="RefSeq" id="XP_021840614.1">
    <property type="nucleotide sequence ID" value="XM_021984922.2"/>
</dbReference>
<sequence length="108" mass="12307">MEEFKNTQVIKVWDILPASKIPTLARELDAWFGKYTMDFMNRCKHKSFQGKLIVPMSWPVHSVLGVDSLSDRISAMNGFRIDLAIRMLLFLVSAQLAGLCCICQKNID</sequence>
<dbReference type="AlphaFoldDB" id="A0A9R0I0W5"/>
<dbReference type="OrthoDB" id="3156807at2759"/>
<proteinExistence type="predicted"/>
<name>A0A9R0I0W5_SPIOL</name>
<reference evidence="1" key="1">
    <citation type="journal article" date="2021" name="Nat. Commun.">
        <title>Genomic analyses provide insights into spinach domestication and the genetic basis of agronomic traits.</title>
        <authorList>
            <person name="Cai X."/>
            <person name="Sun X."/>
            <person name="Xu C."/>
            <person name="Sun H."/>
            <person name="Wang X."/>
            <person name="Ge C."/>
            <person name="Zhang Z."/>
            <person name="Wang Q."/>
            <person name="Fei Z."/>
            <person name="Jiao C."/>
            <person name="Wang Q."/>
        </authorList>
    </citation>
    <scope>NUCLEOTIDE SEQUENCE [LARGE SCALE GENOMIC DNA]</scope>
    <source>
        <strain evidence="1">cv. Varoflay</strain>
    </source>
</reference>
<protein>
    <submittedName>
        <fullName evidence="2">Uncharacterized protein</fullName>
    </submittedName>
</protein>
<reference evidence="2" key="2">
    <citation type="submission" date="2025-08" db="UniProtKB">
        <authorList>
            <consortium name="RefSeq"/>
        </authorList>
    </citation>
    <scope>IDENTIFICATION</scope>
    <source>
        <tissue evidence="2">Leaf</tissue>
    </source>
</reference>
<dbReference type="KEGG" id="soe:110780554"/>
<evidence type="ECO:0000313" key="2">
    <source>
        <dbReference type="RefSeq" id="XP_021840614.1"/>
    </source>
</evidence>
<evidence type="ECO:0000313" key="1">
    <source>
        <dbReference type="Proteomes" id="UP000813463"/>
    </source>
</evidence>
<dbReference type="Proteomes" id="UP000813463">
    <property type="component" value="Chromosome 5"/>
</dbReference>
<organism evidence="1 2">
    <name type="scientific">Spinacia oleracea</name>
    <name type="common">Spinach</name>
    <dbReference type="NCBI Taxonomy" id="3562"/>
    <lineage>
        <taxon>Eukaryota</taxon>
        <taxon>Viridiplantae</taxon>
        <taxon>Streptophyta</taxon>
        <taxon>Embryophyta</taxon>
        <taxon>Tracheophyta</taxon>
        <taxon>Spermatophyta</taxon>
        <taxon>Magnoliopsida</taxon>
        <taxon>eudicotyledons</taxon>
        <taxon>Gunneridae</taxon>
        <taxon>Pentapetalae</taxon>
        <taxon>Caryophyllales</taxon>
        <taxon>Chenopodiaceae</taxon>
        <taxon>Chenopodioideae</taxon>
        <taxon>Anserineae</taxon>
        <taxon>Spinacia</taxon>
    </lineage>
</organism>